<reference evidence="3" key="1">
    <citation type="submission" date="2016-10" db="EMBL/GenBank/DDBJ databases">
        <authorList>
            <person name="Varghese N."/>
            <person name="Submissions S."/>
        </authorList>
    </citation>
    <scope>NUCLEOTIDE SEQUENCE [LARGE SCALE GENOMIC DNA]</scope>
    <source>
        <strain evidence="3">DSM 45422</strain>
    </source>
</reference>
<evidence type="ECO:0000313" key="2">
    <source>
        <dbReference type="EMBL" id="SDZ07182.1"/>
    </source>
</evidence>
<dbReference type="Proteomes" id="UP000198921">
    <property type="component" value="Unassembled WGS sequence"/>
</dbReference>
<dbReference type="STRING" id="1137993.SAMN05660209_04562"/>
<keyword evidence="3" id="KW-1185">Reference proteome</keyword>
<name>A0A1H3Q102_9ACTN</name>
<sequence>MELTRSPLRRSTLQRLGDVELTTDHVAWYDQQRLMHRLGRVPPTEAEATSFVKPWPVNRRAHRNPRVQKSRTLQLGRS</sequence>
<dbReference type="AlphaFoldDB" id="A0A1H3Q102"/>
<feature type="compositionally biased region" description="Basic residues" evidence="1">
    <location>
        <begin position="59"/>
        <end position="69"/>
    </location>
</feature>
<protein>
    <recommendedName>
        <fullName evidence="4">Integrase core domain-containing protein</fullName>
    </recommendedName>
</protein>
<feature type="region of interest" description="Disordered" evidence="1">
    <location>
        <begin position="41"/>
        <end position="78"/>
    </location>
</feature>
<proteinExistence type="predicted"/>
<organism evidence="2 3">
    <name type="scientific">Geodermatophilus africanus</name>
    <dbReference type="NCBI Taxonomy" id="1137993"/>
    <lineage>
        <taxon>Bacteria</taxon>
        <taxon>Bacillati</taxon>
        <taxon>Actinomycetota</taxon>
        <taxon>Actinomycetes</taxon>
        <taxon>Geodermatophilales</taxon>
        <taxon>Geodermatophilaceae</taxon>
        <taxon>Geodermatophilus</taxon>
    </lineage>
</organism>
<evidence type="ECO:0000256" key="1">
    <source>
        <dbReference type="SAM" id="MobiDB-lite"/>
    </source>
</evidence>
<gene>
    <name evidence="2" type="ORF">SAMN05660209_04562</name>
</gene>
<evidence type="ECO:0008006" key="4">
    <source>
        <dbReference type="Google" id="ProtNLM"/>
    </source>
</evidence>
<evidence type="ECO:0000313" key="3">
    <source>
        <dbReference type="Proteomes" id="UP000198921"/>
    </source>
</evidence>
<dbReference type="EMBL" id="FNOT01000019">
    <property type="protein sequence ID" value="SDZ07182.1"/>
    <property type="molecule type" value="Genomic_DNA"/>
</dbReference>
<accession>A0A1H3Q102</accession>